<dbReference type="EMBL" id="KN837215">
    <property type="protein sequence ID" value="KIJ33293.1"/>
    <property type="molecule type" value="Genomic_DNA"/>
</dbReference>
<evidence type="ECO:0000313" key="1">
    <source>
        <dbReference type="EMBL" id="KIJ33293.1"/>
    </source>
</evidence>
<accession>A0A0C9TSM6</accession>
<protein>
    <submittedName>
        <fullName evidence="1">Uncharacterized protein</fullName>
    </submittedName>
</protein>
<dbReference type="Proteomes" id="UP000054279">
    <property type="component" value="Unassembled WGS sequence"/>
</dbReference>
<dbReference type="HOGENOM" id="CLU_1042693_0_0_1"/>
<dbReference type="AlphaFoldDB" id="A0A0C9TSM6"/>
<organism evidence="1 2">
    <name type="scientific">Sphaerobolus stellatus (strain SS14)</name>
    <dbReference type="NCBI Taxonomy" id="990650"/>
    <lineage>
        <taxon>Eukaryota</taxon>
        <taxon>Fungi</taxon>
        <taxon>Dikarya</taxon>
        <taxon>Basidiomycota</taxon>
        <taxon>Agaricomycotina</taxon>
        <taxon>Agaricomycetes</taxon>
        <taxon>Phallomycetidae</taxon>
        <taxon>Geastrales</taxon>
        <taxon>Sphaerobolaceae</taxon>
        <taxon>Sphaerobolus</taxon>
    </lineage>
</organism>
<name>A0A0C9TSM6_SPHS4</name>
<gene>
    <name evidence="1" type="ORF">M422DRAFT_264847</name>
</gene>
<sequence>MLWEIWMGTQMKVDIGANLWSGLKWRRFLESDAILSKLAHETSLPVRGSEDHLTVVTLTRVHWKDPVAVEVVRGWVKEMDESMFQRACVIERFQYLYAVQMVTWWGGSATQEWGGKAIKNVENWLGKIITDAVIHVQESTQPLEPPQVYAGTAAGALMQVCMVKCLTGVHVPPPPEPLQMYARVPNEAMVHVCLRFWTDAPHTYVSHVRWNHRRHTSGTPTGVMVHTYARTPARALDARMRGAAAEAAAVVRPRPQLERPICCIWFN</sequence>
<proteinExistence type="predicted"/>
<evidence type="ECO:0000313" key="2">
    <source>
        <dbReference type="Proteomes" id="UP000054279"/>
    </source>
</evidence>
<keyword evidence="2" id="KW-1185">Reference proteome</keyword>
<reference evidence="1 2" key="1">
    <citation type="submission" date="2014-06" db="EMBL/GenBank/DDBJ databases">
        <title>Evolutionary Origins and Diversification of the Mycorrhizal Mutualists.</title>
        <authorList>
            <consortium name="DOE Joint Genome Institute"/>
            <consortium name="Mycorrhizal Genomics Consortium"/>
            <person name="Kohler A."/>
            <person name="Kuo A."/>
            <person name="Nagy L.G."/>
            <person name="Floudas D."/>
            <person name="Copeland A."/>
            <person name="Barry K.W."/>
            <person name="Cichocki N."/>
            <person name="Veneault-Fourrey C."/>
            <person name="LaButti K."/>
            <person name="Lindquist E.A."/>
            <person name="Lipzen A."/>
            <person name="Lundell T."/>
            <person name="Morin E."/>
            <person name="Murat C."/>
            <person name="Riley R."/>
            <person name="Ohm R."/>
            <person name="Sun H."/>
            <person name="Tunlid A."/>
            <person name="Henrissat B."/>
            <person name="Grigoriev I.V."/>
            <person name="Hibbett D.S."/>
            <person name="Martin F."/>
        </authorList>
    </citation>
    <scope>NUCLEOTIDE SEQUENCE [LARGE SCALE GENOMIC DNA]</scope>
    <source>
        <strain evidence="1 2">SS14</strain>
    </source>
</reference>